<organism evidence="2 3">
    <name type="scientific">Tautonia sociabilis</name>
    <dbReference type="NCBI Taxonomy" id="2080755"/>
    <lineage>
        <taxon>Bacteria</taxon>
        <taxon>Pseudomonadati</taxon>
        <taxon>Planctomycetota</taxon>
        <taxon>Planctomycetia</taxon>
        <taxon>Isosphaerales</taxon>
        <taxon>Isosphaeraceae</taxon>
        <taxon>Tautonia</taxon>
    </lineage>
</organism>
<evidence type="ECO:0000256" key="1">
    <source>
        <dbReference type="SAM" id="Phobius"/>
    </source>
</evidence>
<dbReference type="RefSeq" id="WP_126724206.1">
    <property type="nucleotide sequence ID" value="NZ_RYZH01000006.1"/>
</dbReference>
<dbReference type="EMBL" id="RYZH01000006">
    <property type="protein sequence ID" value="RUL88955.1"/>
    <property type="molecule type" value="Genomic_DNA"/>
</dbReference>
<dbReference type="AlphaFoldDB" id="A0A432MPD3"/>
<evidence type="ECO:0000313" key="3">
    <source>
        <dbReference type="Proteomes" id="UP000280296"/>
    </source>
</evidence>
<feature type="transmembrane region" description="Helical" evidence="1">
    <location>
        <begin position="38"/>
        <end position="58"/>
    </location>
</feature>
<sequence length="75" mass="7604">MSDHRQTLSATGMAFIALGSVAFALGLMSWWMDVRQPIAYGMAIGAGLVLAGIGLIAVTRRAGQAGTPSGPKGDG</sequence>
<protein>
    <submittedName>
        <fullName evidence="2">Uncharacterized protein</fullName>
    </submittedName>
</protein>
<keyword evidence="1" id="KW-0812">Transmembrane</keyword>
<keyword evidence="3" id="KW-1185">Reference proteome</keyword>
<dbReference type="OrthoDB" id="9999252at2"/>
<name>A0A432MPD3_9BACT</name>
<reference evidence="2 3" key="2">
    <citation type="submission" date="2019-01" db="EMBL/GenBank/DDBJ databases">
        <title>Tautonia sociabilis, a novel thermotolerant planctomycete of Isosphaeraceae family, isolated from a 4000 m deep subterranean habitat.</title>
        <authorList>
            <person name="Kovaleva O.L."/>
            <person name="Elcheninov A.G."/>
            <person name="Van Heerden E."/>
            <person name="Toshchakov S.V."/>
            <person name="Novikov A."/>
            <person name="Bonch-Osmolovskaya E.A."/>
            <person name="Kublanov I.V."/>
        </authorList>
    </citation>
    <scope>NUCLEOTIDE SEQUENCE [LARGE SCALE GENOMIC DNA]</scope>
    <source>
        <strain evidence="2 3">GM2012</strain>
    </source>
</reference>
<accession>A0A432MPD3</accession>
<reference evidence="2 3" key="1">
    <citation type="submission" date="2018-12" db="EMBL/GenBank/DDBJ databases">
        <authorList>
            <person name="Toschakov S.V."/>
        </authorList>
    </citation>
    <scope>NUCLEOTIDE SEQUENCE [LARGE SCALE GENOMIC DNA]</scope>
    <source>
        <strain evidence="2 3">GM2012</strain>
    </source>
</reference>
<feature type="transmembrane region" description="Helical" evidence="1">
    <location>
        <begin position="12"/>
        <end position="32"/>
    </location>
</feature>
<proteinExistence type="predicted"/>
<evidence type="ECO:0000313" key="2">
    <source>
        <dbReference type="EMBL" id="RUL88955.1"/>
    </source>
</evidence>
<dbReference type="Proteomes" id="UP000280296">
    <property type="component" value="Unassembled WGS sequence"/>
</dbReference>
<keyword evidence="1" id="KW-1133">Transmembrane helix</keyword>
<comment type="caution">
    <text evidence="2">The sequence shown here is derived from an EMBL/GenBank/DDBJ whole genome shotgun (WGS) entry which is preliminary data.</text>
</comment>
<gene>
    <name evidence="2" type="ORF">TsocGM_04995</name>
</gene>
<keyword evidence="1" id="KW-0472">Membrane</keyword>